<protein>
    <submittedName>
        <fullName evidence="1">Uncharacterized protein</fullName>
    </submittedName>
</protein>
<accession>X1NNQ4</accession>
<name>X1NNQ4_9ZZZZ</name>
<proteinExistence type="predicted"/>
<dbReference type="AlphaFoldDB" id="X1NNQ4"/>
<organism evidence="1">
    <name type="scientific">marine sediment metagenome</name>
    <dbReference type="NCBI Taxonomy" id="412755"/>
    <lineage>
        <taxon>unclassified sequences</taxon>
        <taxon>metagenomes</taxon>
        <taxon>ecological metagenomes</taxon>
    </lineage>
</organism>
<comment type="caution">
    <text evidence="1">The sequence shown here is derived from an EMBL/GenBank/DDBJ whole genome shotgun (WGS) entry which is preliminary data.</text>
</comment>
<evidence type="ECO:0000313" key="1">
    <source>
        <dbReference type="EMBL" id="GAI45238.1"/>
    </source>
</evidence>
<gene>
    <name evidence="1" type="ORF">S06H3_47032</name>
</gene>
<sequence>MVAKRIYGMMTCFLIFALLISNLFVAAALAQDLSEVEIEKIEEIITTFASDPELGMNLLKDLAEENPELAVLAIVGLVQEIPEKAVMAIVNLAEINPKVAAGGLVAIGQLSIELAETQPELAAILKAVLSQSITGMVESGSGRGAGVAAVVVQSCKEIDPGLGESLEEEAVAAGLERSYLLAASPIMPPI</sequence>
<reference evidence="1" key="1">
    <citation type="journal article" date="2014" name="Front. Microbiol.">
        <title>High frequency of phylogenetically diverse reductive dehalogenase-homologous genes in deep subseafloor sedimentary metagenomes.</title>
        <authorList>
            <person name="Kawai M."/>
            <person name="Futagami T."/>
            <person name="Toyoda A."/>
            <person name="Takaki Y."/>
            <person name="Nishi S."/>
            <person name="Hori S."/>
            <person name="Arai W."/>
            <person name="Tsubouchi T."/>
            <person name="Morono Y."/>
            <person name="Uchiyama I."/>
            <person name="Ito T."/>
            <person name="Fujiyama A."/>
            <person name="Inagaki F."/>
            <person name="Takami H."/>
        </authorList>
    </citation>
    <scope>NUCLEOTIDE SEQUENCE</scope>
    <source>
        <strain evidence="1">Expedition CK06-06</strain>
    </source>
</reference>
<dbReference type="EMBL" id="BARV01029500">
    <property type="protein sequence ID" value="GAI45238.1"/>
    <property type="molecule type" value="Genomic_DNA"/>
</dbReference>